<feature type="transmembrane region" description="Helical" evidence="7">
    <location>
        <begin position="105"/>
        <end position="128"/>
    </location>
</feature>
<gene>
    <name evidence="8" type="ORF">CAE01nite_10690</name>
</gene>
<proteinExistence type="inferred from homology"/>
<evidence type="ECO:0000313" key="8">
    <source>
        <dbReference type="EMBL" id="GEO33344.1"/>
    </source>
</evidence>
<evidence type="ECO:0000256" key="5">
    <source>
        <dbReference type="ARBA" id="ARBA00022989"/>
    </source>
</evidence>
<dbReference type="AlphaFoldDB" id="A0A512DA25"/>
<dbReference type="PANTHER" id="PTHR33452">
    <property type="entry name" value="OXIDOREDUCTASE CATD-RELATED"/>
    <property type="match status" value="1"/>
</dbReference>
<dbReference type="EMBL" id="BJYY01000007">
    <property type="protein sequence ID" value="GEO33344.1"/>
    <property type="molecule type" value="Genomic_DNA"/>
</dbReference>
<keyword evidence="5 7" id="KW-1133">Transmembrane helix</keyword>
<sequence>MLTNRPWTKDVALFIARIALGVVFIAHGAQKLFTFGIAGTADSFAGMGVPAPQASALFAAIVELLGGAALVVGAGVAVAGLLLVLDMLGAFMLVHAPNGVFIDDGGFELVAALGAGALVLAVVGAGRFSIDHLIAERRDARRSGTTAHAVTDRTSMTA</sequence>
<evidence type="ECO:0000256" key="2">
    <source>
        <dbReference type="ARBA" id="ARBA00006679"/>
    </source>
</evidence>
<dbReference type="PANTHER" id="PTHR33452:SF1">
    <property type="entry name" value="INNER MEMBRANE PROTEIN YPHA-RELATED"/>
    <property type="match status" value="1"/>
</dbReference>
<dbReference type="InterPro" id="IPR032808">
    <property type="entry name" value="DoxX"/>
</dbReference>
<comment type="subcellular location">
    <subcellularLocation>
        <location evidence="1">Cell membrane</location>
        <topology evidence="1">Multi-pass membrane protein</topology>
    </subcellularLocation>
</comment>
<evidence type="ECO:0000256" key="6">
    <source>
        <dbReference type="ARBA" id="ARBA00023136"/>
    </source>
</evidence>
<name>A0A512DA25_9CELL</name>
<evidence type="ECO:0000256" key="3">
    <source>
        <dbReference type="ARBA" id="ARBA00022475"/>
    </source>
</evidence>
<feature type="transmembrane region" description="Helical" evidence="7">
    <location>
        <begin position="12"/>
        <end position="33"/>
    </location>
</feature>
<dbReference type="OrthoDB" id="1122432at2"/>
<keyword evidence="6 7" id="KW-0472">Membrane</keyword>
<dbReference type="Pfam" id="PF07681">
    <property type="entry name" value="DoxX"/>
    <property type="match status" value="1"/>
</dbReference>
<accession>A0A512DA25</accession>
<protein>
    <submittedName>
        <fullName evidence="8">Membrane protein</fullName>
    </submittedName>
</protein>
<keyword evidence="3" id="KW-1003">Cell membrane</keyword>
<keyword evidence="4 7" id="KW-0812">Transmembrane</keyword>
<dbReference type="Proteomes" id="UP000321181">
    <property type="component" value="Unassembled WGS sequence"/>
</dbReference>
<evidence type="ECO:0000256" key="7">
    <source>
        <dbReference type="SAM" id="Phobius"/>
    </source>
</evidence>
<dbReference type="RefSeq" id="WP_146901078.1">
    <property type="nucleotide sequence ID" value="NZ_BAAARM010000002.1"/>
</dbReference>
<evidence type="ECO:0000313" key="9">
    <source>
        <dbReference type="Proteomes" id="UP000321181"/>
    </source>
</evidence>
<evidence type="ECO:0000256" key="1">
    <source>
        <dbReference type="ARBA" id="ARBA00004651"/>
    </source>
</evidence>
<dbReference type="GO" id="GO:0005886">
    <property type="term" value="C:plasma membrane"/>
    <property type="evidence" value="ECO:0007669"/>
    <property type="project" value="UniProtKB-SubCell"/>
</dbReference>
<reference evidence="8 9" key="1">
    <citation type="submission" date="2019-07" db="EMBL/GenBank/DDBJ databases">
        <title>Whole genome shotgun sequence of Cellulomonas aerilata NBRC 106308.</title>
        <authorList>
            <person name="Hosoyama A."/>
            <person name="Uohara A."/>
            <person name="Ohji S."/>
            <person name="Ichikawa N."/>
        </authorList>
    </citation>
    <scope>NUCLEOTIDE SEQUENCE [LARGE SCALE GENOMIC DNA]</scope>
    <source>
        <strain evidence="8 9">NBRC 106308</strain>
    </source>
</reference>
<evidence type="ECO:0000256" key="4">
    <source>
        <dbReference type="ARBA" id="ARBA00022692"/>
    </source>
</evidence>
<dbReference type="InterPro" id="IPR051907">
    <property type="entry name" value="DoxX-like_oxidoreductase"/>
</dbReference>
<keyword evidence="9" id="KW-1185">Reference proteome</keyword>
<comment type="similarity">
    <text evidence="2">Belongs to the DoxX family.</text>
</comment>
<organism evidence="8 9">
    <name type="scientific">Cellulomonas aerilata</name>
    <dbReference type="NCBI Taxonomy" id="515326"/>
    <lineage>
        <taxon>Bacteria</taxon>
        <taxon>Bacillati</taxon>
        <taxon>Actinomycetota</taxon>
        <taxon>Actinomycetes</taxon>
        <taxon>Micrococcales</taxon>
        <taxon>Cellulomonadaceae</taxon>
        <taxon>Cellulomonas</taxon>
    </lineage>
</organism>
<comment type="caution">
    <text evidence="8">The sequence shown here is derived from an EMBL/GenBank/DDBJ whole genome shotgun (WGS) entry which is preliminary data.</text>
</comment>
<feature type="transmembrane region" description="Helical" evidence="7">
    <location>
        <begin position="54"/>
        <end position="85"/>
    </location>
</feature>